<evidence type="ECO:0000313" key="2">
    <source>
        <dbReference type="Proteomes" id="UP001501747"/>
    </source>
</evidence>
<evidence type="ECO:0000313" key="1">
    <source>
        <dbReference type="EMBL" id="GAA3998674.1"/>
    </source>
</evidence>
<comment type="caution">
    <text evidence="1">The sequence shown here is derived from an EMBL/GenBank/DDBJ whole genome shotgun (WGS) entry which is preliminary data.</text>
</comment>
<dbReference type="EMBL" id="BAABAL010000005">
    <property type="protein sequence ID" value="GAA3998674.1"/>
    <property type="molecule type" value="Genomic_DNA"/>
</dbReference>
<organism evidence="1 2">
    <name type="scientific">Allokutzneria multivorans</name>
    <dbReference type="NCBI Taxonomy" id="1142134"/>
    <lineage>
        <taxon>Bacteria</taxon>
        <taxon>Bacillati</taxon>
        <taxon>Actinomycetota</taxon>
        <taxon>Actinomycetes</taxon>
        <taxon>Pseudonocardiales</taxon>
        <taxon>Pseudonocardiaceae</taxon>
        <taxon>Allokutzneria</taxon>
    </lineage>
</organism>
<gene>
    <name evidence="1" type="ORF">GCM10022247_18620</name>
</gene>
<protein>
    <submittedName>
        <fullName evidence="1">Uncharacterized protein</fullName>
    </submittedName>
</protein>
<sequence>MNLVAKMRARRADNRTRRAVNRAIDGAATPALRHELMVIASQQVTTLR</sequence>
<name>A0ABP7RK78_9PSEU</name>
<proteinExistence type="predicted"/>
<accession>A0ABP7RK78</accession>
<dbReference type="RefSeq" id="WP_168200670.1">
    <property type="nucleotide sequence ID" value="NZ_BAABAL010000005.1"/>
</dbReference>
<reference evidence="2" key="1">
    <citation type="journal article" date="2019" name="Int. J. Syst. Evol. Microbiol.">
        <title>The Global Catalogue of Microorganisms (GCM) 10K type strain sequencing project: providing services to taxonomists for standard genome sequencing and annotation.</title>
        <authorList>
            <consortium name="The Broad Institute Genomics Platform"/>
            <consortium name="The Broad Institute Genome Sequencing Center for Infectious Disease"/>
            <person name="Wu L."/>
            <person name="Ma J."/>
        </authorList>
    </citation>
    <scope>NUCLEOTIDE SEQUENCE [LARGE SCALE GENOMIC DNA]</scope>
    <source>
        <strain evidence="2">JCM 17342</strain>
    </source>
</reference>
<keyword evidence="2" id="KW-1185">Reference proteome</keyword>
<dbReference type="Proteomes" id="UP001501747">
    <property type="component" value="Unassembled WGS sequence"/>
</dbReference>